<dbReference type="PANTHER" id="PTHR46148:SF59">
    <property type="entry name" value="NUCLEOTIDYLTRANSFERASE, RIBONUCLEASE H"/>
    <property type="match status" value="1"/>
</dbReference>
<dbReference type="Gene3D" id="1.10.340.70">
    <property type="match status" value="1"/>
</dbReference>
<keyword evidence="3" id="KW-1185">Reference proteome</keyword>
<dbReference type="Pfam" id="PF17921">
    <property type="entry name" value="Integrase_H2C2"/>
    <property type="match status" value="1"/>
</dbReference>
<feature type="domain" description="Integrase zinc-binding" evidence="1">
    <location>
        <begin position="14"/>
        <end position="63"/>
    </location>
</feature>
<dbReference type="InterPro" id="IPR041588">
    <property type="entry name" value="Integrase_H2C2"/>
</dbReference>
<reference evidence="2 3" key="1">
    <citation type="submission" date="2022-01" db="EMBL/GenBank/DDBJ databases">
        <authorList>
            <person name="Xiong W."/>
            <person name="Schranz E."/>
        </authorList>
    </citation>
    <scope>NUCLEOTIDE SEQUENCE [LARGE SCALE GENOMIC DNA]</scope>
</reference>
<dbReference type="PANTHER" id="PTHR46148">
    <property type="entry name" value="CHROMO DOMAIN-CONTAINING PROTEIN"/>
    <property type="match status" value="1"/>
</dbReference>
<evidence type="ECO:0000313" key="2">
    <source>
        <dbReference type="EMBL" id="CAH1445444.1"/>
    </source>
</evidence>
<comment type="caution">
    <text evidence="2">The sequence shown here is derived from an EMBL/GenBank/DDBJ whole genome shotgun (WGS) entry which is preliminary data.</text>
</comment>
<gene>
    <name evidence="2" type="ORF">LVIROSA_LOCUS31205</name>
</gene>
<dbReference type="AlphaFoldDB" id="A0AAU9P5K0"/>
<proteinExistence type="predicted"/>
<dbReference type="EMBL" id="CAKMRJ010005523">
    <property type="protein sequence ID" value="CAH1445444.1"/>
    <property type="molecule type" value="Genomic_DNA"/>
</dbReference>
<dbReference type="Proteomes" id="UP001157418">
    <property type="component" value="Unassembled WGS sequence"/>
</dbReference>
<organism evidence="2 3">
    <name type="scientific">Lactuca virosa</name>
    <dbReference type="NCBI Taxonomy" id="75947"/>
    <lineage>
        <taxon>Eukaryota</taxon>
        <taxon>Viridiplantae</taxon>
        <taxon>Streptophyta</taxon>
        <taxon>Embryophyta</taxon>
        <taxon>Tracheophyta</taxon>
        <taxon>Spermatophyta</taxon>
        <taxon>Magnoliopsida</taxon>
        <taxon>eudicotyledons</taxon>
        <taxon>Gunneridae</taxon>
        <taxon>Pentapetalae</taxon>
        <taxon>asterids</taxon>
        <taxon>campanulids</taxon>
        <taxon>Asterales</taxon>
        <taxon>Asteraceae</taxon>
        <taxon>Cichorioideae</taxon>
        <taxon>Cichorieae</taxon>
        <taxon>Lactucinae</taxon>
        <taxon>Lactuca</taxon>
    </lineage>
</organism>
<accession>A0AAU9P5K0</accession>
<protein>
    <recommendedName>
        <fullName evidence="1">Integrase zinc-binding domain-containing protein</fullName>
    </recommendedName>
</protein>
<evidence type="ECO:0000259" key="1">
    <source>
        <dbReference type="Pfam" id="PF17921"/>
    </source>
</evidence>
<sequence>MDRILTPKFRGFKDVIMNEAHKTRYSIHPGSDKMYLDLKQQYWRLNMKAEITTYVGKCLTCSKLPPELGNVRPVFHVSNLKKFLSDETLVVPLDEIEVNENLHFVEEPFEIMDKEVKRTKKSHIPIVKVRWSAKRGPEYTWEREDLMKQKYPHLFPSSRGPALEPISGQNFL</sequence>
<evidence type="ECO:0000313" key="3">
    <source>
        <dbReference type="Proteomes" id="UP001157418"/>
    </source>
</evidence>
<name>A0AAU9P5K0_9ASTR</name>